<organism evidence="1 2">
    <name type="scientific">Sphaeroforma arctica JP610</name>
    <dbReference type="NCBI Taxonomy" id="667725"/>
    <lineage>
        <taxon>Eukaryota</taxon>
        <taxon>Ichthyosporea</taxon>
        <taxon>Ichthyophonida</taxon>
        <taxon>Sphaeroforma</taxon>
    </lineage>
</organism>
<evidence type="ECO:0000313" key="2">
    <source>
        <dbReference type="Proteomes" id="UP000054560"/>
    </source>
</evidence>
<dbReference type="EMBL" id="KQ245237">
    <property type="protein sequence ID" value="KNC73724.1"/>
    <property type="molecule type" value="Genomic_DNA"/>
</dbReference>
<dbReference type="AlphaFoldDB" id="A0A0L0FAF6"/>
<dbReference type="RefSeq" id="XP_014147626.1">
    <property type="nucleotide sequence ID" value="XM_014292151.1"/>
</dbReference>
<reference evidence="1 2" key="1">
    <citation type="submission" date="2011-02" db="EMBL/GenBank/DDBJ databases">
        <title>The Genome Sequence of Sphaeroforma arctica JP610.</title>
        <authorList>
            <consortium name="The Broad Institute Genome Sequencing Platform"/>
            <person name="Russ C."/>
            <person name="Cuomo C."/>
            <person name="Young S.K."/>
            <person name="Zeng Q."/>
            <person name="Gargeya S."/>
            <person name="Alvarado L."/>
            <person name="Berlin A."/>
            <person name="Chapman S.B."/>
            <person name="Chen Z."/>
            <person name="Freedman E."/>
            <person name="Gellesch M."/>
            <person name="Goldberg J."/>
            <person name="Griggs A."/>
            <person name="Gujja S."/>
            <person name="Heilman E."/>
            <person name="Heiman D."/>
            <person name="Howarth C."/>
            <person name="Mehta T."/>
            <person name="Neiman D."/>
            <person name="Pearson M."/>
            <person name="Roberts A."/>
            <person name="Saif S."/>
            <person name="Shea T."/>
            <person name="Shenoy N."/>
            <person name="Sisk P."/>
            <person name="Stolte C."/>
            <person name="Sykes S."/>
            <person name="White J."/>
            <person name="Yandava C."/>
            <person name="Burger G."/>
            <person name="Gray M.W."/>
            <person name="Holland P.W.H."/>
            <person name="King N."/>
            <person name="Lang F.B.F."/>
            <person name="Roger A.J."/>
            <person name="Ruiz-Trillo I."/>
            <person name="Haas B."/>
            <person name="Nusbaum C."/>
            <person name="Birren B."/>
        </authorList>
    </citation>
    <scope>NUCLEOTIDE SEQUENCE [LARGE SCALE GENOMIC DNA]</scope>
    <source>
        <strain evidence="1 2">JP610</strain>
    </source>
</reference>
<keyword evidence="2" id="KW-1185">Reference proteome</keyword>
<protein>
    <submittedName>
        <fullName evidence="1">Uncharacterized protein</fullName>
    </submittedName>
</protein>
<accession>A0A0L0FAF6</accession>
<dbReference type="GeneID" id="25914223"/>
<dbReference type="OrthoDB" id="2423195at2759"/>
<dbReference type="Proteomes" id="UP000054560">
    <property type="component" value="Unassembled WGS sequence"/>
</dbReference>
<evidence type="ECO:0000313" key="1">
    <source>
        <dbReference type="EMBL" id="KNC73724.1"/>
    </source>
</evidence>
<gene>
    <name evidence="1" type="ORF">SARC_13719</name>
</gene>
<sequence>MEKGSLRDGRYVLVVCGSGMRRSGMSVCPALHWVDMIMLTTFAAHDPDESPLVVLNCGHALTVETLDGHLDMSAFYASHLVRIPLGFISYVK</sequence>
<proteinExistence type="predicted"/>
<name>A0A0L0FAF6_9EUKA</name>